<evidence type="ECO:0000313" key="3">
    <source>
        <dbReference type="Proteomes" id="UP000183557"/>
    </source>
</evidence>
<dbReference type="InterPro" id="IPR036388">
    <property type="entry name" value="WH-like_DNA-bd_sf"/>
</dbReference>
<evidence type="ECO:0000256" key="1">
    <source>
        <dbReference type="SAM" id="MobiDB-lite"/>
    </source>
</evidence>
<dbReference type="RefSeq" id="WP_075036347.1">
    <property type="nucleotide sequence ID" value="NZ_FOSB01000005.1"/>
</dbReference>
<proteinExistence type="predicted"/>
<evidence type="ECO:0000313" key="2">
    <source>
        <dbReference type="EMBL" id="SFJ87702.1"/>
    </source>
</evidence>
<evidence type="ECO:0008006" key="4">
    <source>
        <dbReference type="Google" id="ProtNLM"/>
    </source>
</evidence>
<name>A0A1I3UXX5_HALDA</name>
<dbReference type="Proteomes" id="UP000183557">
    <property type="component" value="Unassembled WGS sequence"/>
</dbReference>
<gene>
    <name evidence="2" type="ORF">SAMN04487936_10538</name>
</gene>
<dbReference type="EMBL" id="FOSB01000005">
    <property type="protein sequence ID" value="SFJ87702.1"/>
    <property type="molecule type" value="Genomic_DNA"/>
</dbReference>
<keyword evidence="3" id="KW-1185">Reference proteome</keyword>
<reference evidence="3" key="1">
    <citation type="submission" date="2016-10" db="EMBL/GenBank/DDBJ databases">
        <authorList>
            <person name="Varghese N."/>
            <person name="Submissions S."/>
        </authorList>
    </citation>
    <scope>NUCLEOTIDE SEQUENCE [LARGE SCALE GENOMIC DNA]</scope>
    <source>
        <strain evidence="3">CGMCC 1.3704</strain>
    </source>
</reference>
<dbReference type="OrthoDB" id="2697418at2"/>
<dbReference type="AlphaFoldDB" id="A0A1I3UXX5"/>
<dbReference type="Gene3D" id="1.10.10.10">
    <property type="entry name" value="Winged helix-like DNA-binding domain superfamily/Winged helix DNA-binding domain"/>
    <property type="match status" value="1"/>
</dbReference>
<organism evidence="2 3">
    <name type="scientific">Halobacillus dabanensis</name>
    <dbReference type="NCBI Taxonomy" id="240302"/>
    <lineage>
        <taxon>Bacteria</taxon>
        <taxon>Bacillati</taxon>
        <taxon>Bacillota</taxon>
        <taxon>Bacilli</taxon>
        <taxon>Bacillales</taxon>
        <taxon>Bacillaceae</taxon>
        <taxon>Halobacillus</taxon>
    </lineage>
</organism>
<feature type="compositionally biased region" description="Basic and acidic residues" evidence="1">
    <location>
        <begin position="122"/>
        <end position="139"/>
    </location>
</feature>
<feature type="compositionally biased region" description="Polar residues" evidence="1">
    <location>
        <begin position="140"/>
        <end position="150"/>
    </location>
</feature>
<sequence length="274" mass="31804">MDMNWIREQQQFKDKKELDYHVRSFLYKRKAALSEGTFQVLTFIWRHAVKYPGVAFPKRATIVDGTGLSESTVIRALRCIVKEGLIKKVTTKKPNGRQGGNLLVFLPQTDLFLPSDDTPPDTLRDTPQKKENKHQDKPQRTNSTTETKNNQCKSSFSKVVPFDASFLPSFIPASFIETSQPYLGVEQVLPAWRTVQSAYRQWKLESPIEDYLEVINQTFKRAVFAYKKGLVRTELLRYFYGGLMEVWKQIARKEGFTLGKELIFYNWLEEETAE</sequence>
<feature type="region of interest" description="Disordered" evidence="1">
    <location>
        <begin position="111"/>
        <end position="150"/>
    </location>
</feature>
<accession>A0A1I3UXX5</accession>
<protein>
    <recommendedName>
        <fullName evidence="4">Helix-turn-helix domain-containing protein</fullName>
    </recommendedName>
</protein>